<evidence type="ECO:0000313" key="2">
    <source>
        <dbReference type="Proteomes" id="UP000199548"/>
    </source>
</evidence>
<evidence type="ECO:0000313" key="1">
    <source>
        <dbReference type="EMBL" id="SFH87547.1"/>
    </source>
</evidence>
<reference evidence="1 2" key="1">
    <citation type="submission" date="2016-10" db="EMBL/GenBank/DDBJ databases">
        <authorList>
            <person name="de Groot N.N."/>
        </authorList>
    </citation>
    <scope>NUCLEOTIDE SEQUENCE [LARGE SCALE GENOMIC DNA]</scope>
    <source>
        <strain evidence="1 2">LMG 23650</strain>
    </source>
</reference>
<protein>
    <recommendedName>
        <fullName evidence="3">Aspartate-semialdehyde dehydrogenase</fullName>
    </recommendedName>
</protein>
<dbReference type="SUPFAM" id="SSF48239">
    <property type="entry name" value="Terpenoid cyclases/Protein prenyltransferases"/>
    <property type="match status" value="1"/>
</dbReference>
<dbReference type="InterPro" id="IPR008930">
    <property type="entry name" value="Terpenoid_cyclase/PrenylTrfase"/>
</dbReference>
<dbReference type="Proteomes" id="UP000199548">
    <property type="component" value="Unassembled WGS sequence"/>
</dbReference>
<organism evidence="1 2">
    <name type="scientific">Paraburkholderia megapolitana</name>
    <dbReference type="NCBI Taxonomy" id="420953"/>
    <lineage>
        <taxon>Bacteria</taxon>
        <taxon>Pseudomonadati</taxon>
        <taxon>Pseudomonadota</taxon>
        <taxon>Betaproteobacteria</taxon>
        <taxon>Burkholderiales</taxon>
        <taxon>Burkholderiaceae</taxon>
        <taxon>Paraburkholderia</taxon>
    </lineage>
</organism>
<dbReference type="STRING" id="420953.SAMN05192543_101394"/>
<gene>
    <name evidence="1" type="ORF">SAMN05192543_101394</name>
</gene>
<accession>A0A1I3DLD8</accession>
<dbReference type="AlphaFoldDB" id="A0A1I3DLD8"/>
<dbReference type="Gene3D" id="1.50.10.20">
    <property type="match status" value="1"/>
</dbReference>
<dbReference type="OrthoDB" id="9788790at2"/>
<dbReference type="RefSeq" id="WP_091006762.1">
    <property type="nucleotide sequence ID" value="NZ_CP041743.1"/>
</dbReference>
<evidence type="ECO:0008006" key="3">
    <source>
        <dbReference type="Google" id="ProtNLM"/>
    </source>
</evidence>
<keyword evidence="2" id="KW-1185">Reference proteome</keyword>
<name>A0A1I3DLD8_9BURK</name>
<proteinExistence type="predicted"/>
<sequence>MGTTSPYTFDATAIADSLLAQSRLENFAGYDPFDGLNSVLFDRLGAKRFSLARIAWLQLHKRSPINLRGLVGVAKKRNPKGIALVILGLIERRRVDRIATELDEAVALGDWLLAQSVDRKVWRHYAWGYHFDWAARAFYVPCGKPNAITTCYIARALYALGNVTGFARFTDAAVDAGRFLDDLYVPTEDAGYYAYIPGETTLVHNASLWSAAVVAESAVRSNDSGMRERALTAARLSSSMQREDGSWPYGARSHHGFIDGFHTGYNLEALSSLQAAFGTTEFSRVIDKGMRYYRRNFFLPDGTVKYYNDCIWPIDTHSVAQAVITLLKVGGSDEDRTLVDVVLSRAHRTLYLANENRFAYQKGRWLTNRINYFRWTQAWAFYALSFYIAEASNWRRHCDEAN</sequence>
<dbReference type="EMBL" id="FOQU01000001">
    <property type="protein sequence ID" value="SFH87547.1"/>
    <property type="molecule type" value="Genomic_DNA"/>
</dbReference>